<evidence type="ECO:0008006" key="2">
    <source>
        <dbReference type="Google" id="ProtNLM"/>
    </source>
</evidence>
<reference evidence="1" key="1">
    <citation type="journal article" date="2018" name="Genome Biol. Evol.">
        <title>Mitochondrial and Plastid Genomes from Coralline Red Algae Provide Insights into the Incongruent Evolutionary Histories of Organelles.</title>
        <authorList>
            <person name="Lee J."/>
            <person name="Song H.J."/>
            <person name="In Park S."/>
            <person name="Lee Y.M."/>
            <person name="Jeong S.Y."/>
            <person name="Oh Cho T."/>
            <person name="Kim J.H."/>
            <person name="Choi H.G."/>
            <person name="Choi C.G."/>
            <person name="Nelson W.A."/>
            <person name="Fredericq S."/>
            <person name="Bhattacharya D."/>
            <person name="Su Yoon H."/>
        </authorList>
    </citation>
    <scope>NUCLEOTIDE SEQUENCE</scope>
</reference>
<dbReference type="AlphaFoldDB" id="A0A3G3MGF4"/>
<sequence>MNFKKIKQPVYIHNRRINSLVSQMIHINQNYLLKQNIKTVIFKGMNNQNVKKAIFQYLNIGHIFKRKKKLTFHKINFIINKLRHSGFFNRISASYVSFNNHIYLIIQLNLNPVLKEIVVQNVNELKIPKKYLISILQKQIGYPKSLNIVNNMIRKIQSWYFMRGYKWIKVSYKIYHSSRPKIELAILESQISKIEIYCIDSISQPYQKFIESSILNQLKVMRGRSLNFYNIELGIMKLKNQKLILNCNYEIEYTDKNTLKIIIKYRCLEDRISYFFNRSIYFQYQLFDFMSKQTYLAFNKLLHKVDDFIYWKQIRNVYFYLQYQVNSSIFSNLHYNNVFLSNFLQIKDIIKHKNKENTFIVLKNDTKFKHHIHYFNNFFTNLLIDFEKYQRKTSIIISYKYPLPENNLYNEKYSLLSIFRNICKIDSSIFKAIFAQIKYKRKFSTNNYIAYGTDITFMHDLLSNISIFQKLSLFNSMYDKNLSYIKYFPENLYEFFQSTNNRLKNRVYTIHQKFICYIIEIKSNRVNFKNRFMPSNLWNLSIKGYTPLMLNSKEFNKRKRVNHLMNIQYKRKINFSNNILNAFTNTFIFNIDFKIFLGVVRYIPVNILNILNNWQVLRSSSTDSIVTISTYLCTSIEYHIYKQYHICLFLFLDRKQYFNVNYIDHEVNQKKGALYFFGTGLEISLPVSQIPVVKTRYEMDINGSCRLYTKLYFK</sequence>
<accession>A0A3G3MGF4</accession>
<name>A0A3G3MGF4_9FLOR</name>
<geneLocation type="plastid" evidence="1"/>
<gene>
    <name evidence="1" type="primary">orf700</name>
</gene>
<proteinExistence type="predicted"/>
<dbReference type="EMBL" id="MH281627">
    <property type="protein sequence ID" value="AYR05893.1"/>
    <property type="molecule type" value="Genomic_DNA"/>
</dbReference>
<keyword evidence="1" id="KW-0934">Plastid</keyword>
<evidence type="ECO:0000313" key="1">
    <source>
        <dbReference type="EMBL" id="AYR05893.1"/>
    </source>
</evidence>
<organism evidence="1">
    <name type="scientific">Lithothamnion sp</name>
    <dbReference type="NCBI Taxonomy" id="1940749"/>
    <lineage>
        <taxon>Eukaryota</taxon>
        <taxon>Rhodophyta</taxon>
        <taxon>Florideophyceae</taxon>
        <taxon>Corallinophycidae</taxon>
        <taxon>Hapalidiales</taxon>
        <taxon>Hapalidiaceae</taxon>
        <taxon>Melobesioideae</taxon>
        <taxon>Lithothamnion</taxon>
    </lineage>
</organism>
<protein>
    <recommendedName>
        <fullName evidence="2">POTRA domain-containing protein</fullName>
    </recommendedName>
</protein>
<dbReference type="Gene3D" id="3.10.20.310">
    <property type="entry name" value="membrane protein fhac"/>
    <property type="match status" value="1"/>
</dbReference>